<dbReference type="Proteomes" id="UP001500359">
    <property type="component" value="Unassembled WGS sequence"/>
</dbReference>
<proteinExistence type="inferred from homology"/>
<dbReference type="PANTHER" id="PTHR38780">
    <property type="entry name" value="PROTEIN TUSC"/>
    <property type="match status" value="1"/>
</dbReference>
<dbReference type="InterPro" id="IPR017462">
    <property type="entry name" value="Sulphur_relay_TusC/DsrF"/>
</dbReference>
<dbReference type="Pfam" id="PF02635">
    <property type="entry name" value="DsrE"/>
    <property type="match status" value="1"/>
</dbReference>
<dbReference type="EMBL" id="BAAAFD010000001">
    <property type="protein sequence ID" value="GAA0852322.1"/>
    <property type="molecule type" value="Genomic_DNA"/>
</dbReference>
<organism evidence="2 3">
    <name type="scientific">Aliiglaciecola litoralis</name>
    <dbReference type="NCBI Taxonomy" id="582857"/>
    <lineage>
        <taxon>Bacteria</taxon>
        <taxon>Pseudomonadati</taxon>
        <taxon>Pseudomonadota</taxon>
        <taxon>Gammaproteobacteria</taxon>
        <taxon>Alteromonadales</taxon>
        <taxon>Alteromonadaceae</taxon>
        <taxon>Aliiglaciecola</taxon>
    </lineage>
</organism>
<gene>
    <name evidence="2" type="primary">tusC</name>
    <name evidence="2" type="ORF">GCM10009114_01890</name>
</gene>
<comment type="caution">
    <text evidence="2">The sequence shown here is derived from an EMBL/GenBank/DDBJ whole genome shotgun (WGS) entry which is preliminary data.</text>
</comment>
<comment type="similarity">
    <text evidence="1">Belongs to the DsrF/TusC family.</text>
</comment>
<dbReference type="Gene3D" id="3.40.1260.10">
    <property type="entry name" value="DsrEFH-like"/>
    <property type="match status" value="1"/>
</dbReference>
<dbReference type="RefSeq" id="WP_343855705.1">
    <property type="nucleotide sequence ID" value="NZ_BAAAFD010000001.1"/>
</dbReference>
<reference evidence="2 3" key="1">
    <citation type="journal article" date="2019" name="Int. J. Syst. Evol. Microbiol.">
        <title>The Global Catalogue of Microorganisms (GCM) 10K type strain sequencing project: providing services to taxonomists for standard genome sequencing and annotation.</title>
        <authorList>
            <consortium name="The Broad Institute Genomics Platform"/>
            <consortium name="The Broad Institute Genome Sequencing Center for Infectious Disease"/>
            <person name="Wu L."/>
            <person name="Ma J."/>
        </authorList>
    </citation>
    <scope>NUCLEOTIDE SEQUENCE [LARGE SCALE GENOMIC DNA]</scope>
    <source>
        <strain evidence="2 3">JCM 15896</strain>
    </source>
</reference>
<protein>
    <submittedName>
        <fullName evidence="2">Sulfurtransferase complex subunit TusC</fullName>
    </submittedName>
</protein>
<evidence type="ECO:0000256" key="1">
    <source>
        <dbReference type="ARBA" id="ARBA00005996"/>
    </source>
</evidence>
<dbReference type="PANTHER" id="PTHR38780:SF1">
    <property type="entry name" value="PROTEIN TUSC"/>
    <property type="match status" value="1"/>
</dbReference>
<evidence type="ECO:0000313" key="3">
    <source>
        <dbReference type="Proteomes" id="UP001500359"/>
    </source>
</evidence>
<evidence type="ECO:0000313" key="2">
    <source>
        <dbReference type="EMBL" id="GAA0852322.1"/>
    </source>
</evidence>
<sequence>MTTLAIVNHCAPYAGQAGQESTDLALAAGSFGQQVSVFFVNDGVFQLIAQQTPEQLQRKHFTKSFGAFEFYDIEHIYVCRTSLEKRGLSVTELAVEVTVLDSTTFNHTLLQHQHIVNMT</sequence>
<dbReference type="InterPro" id="IPR027396">
    <property type="entry name" value="DsrEFH-like"/>
</dbReference>
<accession>A0ABN1LC28</accession>
<dbReference type="NCBIfam" id="TIGR03010">
    <property type="entry name" value="sulf_tusC_dsrF"/>
    <property type="match status" value="1"/>
</dbReference>
<name>A0ABN1LC28_9ALTE</name>
<keyword evidence="3" id="KW-1185">Reference proteome</keyword>
<dbReference type="NCBIfam" id="NF001238">
    <property type="entry name" value="PRK00211.1"/>
    <property type="match status" value="1"/>
</dbReference>
<dbReference type="InterPro" id="IPR003787">
    <property type="entry name" value="Sulphur_relay_DsrE/F-like"/>
</dbReference>
<dbReference type="SUPFAM" id="SSF75169">
    <property type="entry name" value="DsrEFH-like"/>
    <property type="match status" value="1"/>
</dbReference>